<evidence type="ECO:0000313" key="2">
    <source>
        <dbReference type="Proteomes" id="UP001519342"/>
    </source>
</evidence>
<comment type="caution">
    <text evidence="1">The sequence shown here is derived from an EMBL/GenBank/DDBJ whole genome shotgun (WGS) entry which is preliminary data.</text>
</comment>
<proteinExistence type="predicted"/>
<dbReference type="RefSeq" id="WP_209511563.1">
    <property type="nucleotide sequence ID" value="NZ_JAGGKS010000004.1"/>
</dbReference>
<accession>A0ABS4GDP0</accession>
<name>A0ABS4GDP0_9FIRM</name>
<dbReference type="EMBL" id="JAGGKS010000004">
    <property type="protein sequence ID" value="MBP1925822.1"/>
    <property type="molecule type" value="Genomic_DNA"/>
</dbReference>
<protein>
    <recommendedName>
        <fullName evidence="3">Oxidoreductase molybdopterin-binding domain-containing protein</fullName>
    </recommendedName>
</protein>
<evidence type="ECO:0008006" key="3">
    <source>
        <dbReference type="Google" id="ProtNLM"/>
    </source>
</evidence>
<dbReference type="PROSITE" id="PS51257">
    <property type="entry name" value="PROKAR_LIPOPROTEIN"/>
    <property type="match status" value="1"/>
</dbReference>
<gene>
    <name evidence="1" type="ORF">J2Z76_001683</name>
</gene>
<evidence type="ECO:0000313" key="1">
    <source>
        <dbReference type="EMBL" id="MBP1925822.1"/>
    </source>
</evidence>
<dbReference type="Proteomes" id="UP001519342">
    <property type="component" value="Unassembled WGS sequence"/>
</dbReference>
<reference evidence="1 2" key="1">
    <citation type="submission" date="2021-03" db="EMBL/GenBank/DDBJ databases">
        <title>Genomic Encyclopedia of Type Strains, Phase IV (KMG-IV): sequencing the most valuable type-strain genomes for metagenomic binning, comparative biology and taxonomic classification.</title>
        <authorList>
            <person name="Goeker M."/>
        </authorList>
    </citation>
    <scope>NUCLEOTIDE SEQUENCE [LARGE SCALE GENOMIC DNA]</scope>
    <source>
        <strain evidence="1 2">DSM 24004</strain>
    </source>
</reference>
<organism evidence="1 2">
    <name type="scientific">Sedimentibacter acidaminivorans</name>
    <dbReference type="NCBI Taxonomy" id="913099"/>
    <lineage>
        <taxon>Bacteria</taxon>
        <taxon>Bacillati</taxon>
        <taxon>Bacillota</taxon>
        <taxon>Tissierellia</taxon>
        <taxon>Sedimentibacter</taxon>
    </lineage>
</organism>
<sequence>MKLTLLKNKRLIVTIFIMIIFITSCTNNENKTFLLEIQDGTTFYSVGQGHILDLDSVIEFPSVIRSSGNKPVETKFTGIELTKLFDSLNINLSGKSKITFNALDGYMVVLDIEEIYEPKNVYLVLKRDGEYLKSQKQGGSGPYQIVIRRDPFSQRWCKHVGEIIIE</sequence>
<keyword evidence="2" id="KW-1185">Reference proteome</keyword>